<protein>
    <recommendedName>
        <fullName evidence="6">RNI-like protein</fullName>
    </recommendedName>
</protein>
<feature type="region of interest" description="Disordered" evidence="1">
    <location>
        <begin position="447"/>
        <end position="513"/>
    </location>
</feature>
<dbReference type="Gene3D" id="3.80.10.10">
    <property type="entry name" value="Ribonuclease Inhibitor"/>
    <property type="match status" value="1"/>
</dbReference>
<reference evidence="3" key="1">
    <citation type="submission" date="2016-04" db="EMBL/GenBank/DDBJ databases">
        <authorList>
            <person name="Nguyen H.D."/>
            <person name="Kesanakurti P."/>
            <person name="Cullis J."/>
            <person name="Levesque C.A."/>
            <person name="Hambleton S."/>
        </authorList>
    </citation>
    <scope>NUCLEOTIDE SEQUENCE</scope>
    <source>
        <strain evidence="3">DAOMC 238032</strain>
    </source>
</reference>
<reference evidence="2" key="3">
    <citation type="submission" date="2020-10" db="EMBL/GenBank/DDBJ databases">
        <authorList>
            <person name="Sedaghatjoo S."/>
        </authorList>
    </citation>
    <scope>NUCLEOTIDE SEQUENCE</scope>
    <source>
        <strain evidence="2">AZH3</strain>
    </source>
</reference>
<reference evidence="3" key="2">
    <citation type="journal article" date="2019" name="IMA Fungus">
        <title>Genome sequencing and comparison of five Tilletia species to identify candidate genes for the detection of regulated species infecting wheat.</title>
        <authorList>
            <person name="Nguyen H.D.T."/>
            <person name="Sultana T."/>
            <person name="Kesanakurti P."/>
            <person name="Hambleton S."/>
        </authorList>
    </citation>
    <scope>NUCLEOTIDE SEQUENCE</scope>
    <source>
        <strain evidence="3">DAOMC 238032</strain>
    </source>
</reference>
<evidence type="ECO:0008006" key="6">
    <source>
        <dbReference type="Google" id="ProtNLM"/>
    </source>
</evidence>
<sequence>MSIIPTQTTSSVRIGLLHSYSQVQRDDEEQQLLDAYVKNAGESKPISTRKLTQPRLRAAALVDAEHGNSAARTARPPSLAALALDVTARNFPRLLRVAQTEDGDTGEATRSGNTAVPSPARGPASTPARGMRKSRRVAELANEGASGDGNRRAHLMSLMGPDGRPSAELSQRTHDRLRLLPAQHLASLQLLLQKYHRRTLTMLTLRRYFFPPTASRLHLSPAVPLITENPDTGPIRLVSAVTSHAQHLTHASLIALNRLDAKFFSKIMLQATRLEYLDLSACLNVNASVIQALVTGCRDEGKPSRLRYLNLDATGIGAHGLAAAISSFHSLEALKAANVQGLDDVGFYQATLNAISVEADVSEAGSGLASASRPLGCLRSLKLRRTAVGDGSLSLLLGMCDPSLLQTLDIGFTRCSLEGLLEAMQAPAQHSDPDDSEFSARVGEADAFTDRLDHPRQVSPGVGSQGGGGGMTTSLSQPATRNSDSIEPRLSQQLAQGSRPADLGPSGSQQPLPQAEYRSKFSLRKLSLSGLYLHSSRGPTENRLQPLKNLLKTQTELRSLYLQRVPHFSRECDLVQDLVGVLREGLRNMLEMRAGPDGLPDIEGADSSRTPSSVPLFKKLVLSDNPALGFRVIDGRTGRGWVFLHLLQEEEEMQAGELAKLMHSVGVFCEEIRLSNVTLLAPHLAFSPYQRILELDHTAVENFMILAALERANMYRPDVVELEPPLIAATPLETAMQIGRTRSGRAGAPATSKRTASGKGKAREVDVKEDILTFGNLRRISLTDAKVSDVSLKPLLDANPFLQEIDLTSCRSVPVVQRRNYFEHVLGEDEIGDDDEDADNTRSDTDSYEVRQRSSRLNPHRGSSDRRAAIARRQAASGTTLTRQELHDDDFIMDSDSDYDEGRPSRARRRSNPSSPRKRSGSTSPSKRSVASSSSQAAQRRNLEGAMEAVKSAKTARLAAAARLHASAHFPESSTSASSSFPRSLPSGPRPSGSPAKRRAVEPEAQDTSSEESEMTELSSDSDVGSDSDGDEEDDRPLSQRRLKRRRLNTDGSTSVAGRRRRPTRSAARNLSLVDQFPVEDNEDEDPDFSVPSSRGGGGGSRQSPNKSGRQGPIGGSARSASSSGQAIGSSSTAHGPTPFTSTSSRTVDVGGNNSNGNSSSSRRRSASPTRSPSSRVRDHAARADEVAREARLRARELAAEEEQAARAARLAKRTK</sequence>
<feature type="compositionally biased region" description="Low complexity" evidence="1">
    <location>
        <begin position="1116"/>
        <end position="1134"/>
    </location>
</feature>
<proteinExistence type="predicted"/>
<feature type="region of interest" description="Disordered" evidence="1">
    <location>
        <begin position="100"/>
        <end position="151"/>
    </location>
</feature>
<organism evidence="3 4">
    <name type="scientific">Tilletia caries</name>
    <name type="common">wheat bunt fungus</name>
    <dbReference type="NCBI Taxonomy" id="13290"/>
    <lineage>
        <taxon>Eukaryota</taxon>
        <taxon>Fungi</taxon>
        <taxon>Dikarya</taxon>
        <taxon>Basidiomycota</taxon>
        <taxon>Ustilaginomycotina</taxon>
        <taxon>Exobasidiomycetes</taxon>
        <taxon>Tilletiales</taxon>
        <taxon>Tilletiaceae</taxon>
        <taxon>Tilletia</taxon>
    </lineage>
</organism>
<dbReference type="GO" id="GO:0031146">
    <property type="term" value="P:SCF-dependent proteasomal ubiquitin-dependent protein catabolic process"/>
    <property type="evidence" value="ECO:0007669"/>
    <property type="project" value="TreeGrafter"/>
</dbReference>
<gene>
    <name evidence="3" type="ORF">A4X03_0g4684</name>
    <name evidence="2" type="ORF">JKIAZH3_G1205</name>
</gene>
<feature type="compositionally biased region" description="Low complexity" evidence="1">
    <location>
        <begin position="921"/>
        <end position="935"/>
    </location>
</feature>
<evidence type="ECO:0000313" key="2">
    <source>
        <dbReference type="EMBL" id="CAD6940661.1"/>
    </source>
</evidence>
<feature type="compositionally biased region" description="Acidic residues" evidence="1">
    <location>
        <begin position="1078"/>
        <end position="1088"/>
    </location>
</feature>
<dbReference type="SUPFAM" id="SSF52047">
    <property type="entry name" value="RNI-like"/>
    <property type="match status" value="1"/>
</dbReference>
<evidence type="ECO:0000313" key="4">
    <source>
        <dbReference type="Proteomes" id="UP000077671"/>
    </source>
</evidence>
<dbReference type="InterPro" id="IPR032675">
    <property type="entry name" value="LRR_dom_sf"/>
</dbReference>
<feature type="compositionally biased region" description="Basic and acidic residues" evidence="1">
    <location>
        <begin position="1176"/>
        <end position="1188"/>
    </location>
</feature>
<feature type="region of interest" description="Disordered" evidence="1">
    <location>
        <begin position="968"/>
        <end position="1188"/>
    </location>
</feature>
<evidence type="ECO:0000256" key="1">
    <source>
        <dbReference type="SAM" id="MobiDB-lite"/>
    </source>
</evidence>
<dbReference type="GO" id="GO:0019005">
    <property type="term" value="C:SCF ubiquitin ligase complex"/>
    <property type="evidence" value="ECO:0007669"/>
    <property type="project" value="TreeGrafter"/>
</dbReference>
<keyword evidence="5" id="KW-1185">Reference proteome</keyword>
<feature type="compositionally biased region" description="Basic residues" evidence="1">
    <location>
        <begin position="905"/>
        <end position="920"/>
    </location>
</feature>
<accession>A0A177UBC8</accession>
<dbReference type="Proteomes" id="UP000077671">
    <property type="component" value="Unassembled WGS sequence"/>
</dbReference>
<feature type="region of interest" description="Disordered" evidence="1">
    <location>
        <begin position="827"/>
        <end position="949"/>
    </location>
</feature>
<feature type="compositionally biased region" description="Basic and acidic residues" evidence="1">
    <location>
        <begin position="839"/>
        <end position="852"/>
    </location>
</feature>
<dbReference type="Proteomes" id="UP000836402">
    <property type="component" value="Unassembled WGS sequence"/>
</dbReference>
<dbReference type="AlphaFoldDB" id="A0A177UBC8"/>
<dbReference type="EMBL" id="CAJHJG010004400">
    <property type="protein sequence ID" value="CAD6940661.1"/>
    <property type="molecule type" value="Genomic_DNA"/>
</dbReference>
<feature type="region of interest" description="Disordered" evidence="1">
    <location>
        <begin position="741"/>
        <end position="762"/>
    </location>
</feature>
<feature type="compositionally biased region" description="Acidic residues" evidence="1">
    <location>
        <begin position="1024"/>
        <end position="1035"/>
    </location>
</feature>
<evidence type="ECO:0000313" key="3">
    <source>
        <dbReference type="EMBL" id="KAE8257393.1"/>
    </source>
</evidence>
<feature type="compositionally biased region" description="Acidic residues" evidence="1">
    <location>
        <begin position="828"/>
        <end position="838"/>
    </location>
</feature>
<dbReference type="PANTHER" id="PTHR13318">
    <property type="entry name" value="PARTNER OF PAIRED, ISOFORM B-RELATED"/>
    <property type="match status" value="1"/>
</dbReference>
<dbReference type="PANTHER" id="PTHR13318:SF190">
    <property type="entry name" value="PARTNER OF PAIRED, ISOFORM B"/>
    <property type="match status" value="1"/>
</dbReference>
<feature type="compositionally biased region" description="Polar residues" evidence="1">
    <location>
        <begin position="472"/>
        <end position="496"/>
    </location>
</feature>
<evidence type="ECO:0000313" key="5">
    <source>
        <dbReference type="Proteomes" id="UP000836402"/>
    </source>
</evidence>
<feature type="compositionally biased region" description="Low complexity" evidence="1">
    <location>
        <begin position="1151"/>
        <end position="1175"/>
    </location>
</feature>
<dbReference type="EMBL" id="LWDD02000659">
    <property type="protein sequence ID" value="KAE8257393.1"/>
    <property type="molecule type" value="Genomic_DNA"/>
</dbReference>
<feature type="compositionally biased region" description="Low complexity" evidence="1">
    <location>
        <begin position="968"/>
        <end position="995"/>
    </location>
</feature>
<comment type="caution">
    <text evidence="3">The sequence shown here is derived from an EMBL/GenBank/DDBJ whole genome shotgun (WGS) entry which is preliminary data.</text>
</comment>
<name>A0A177UBC8_9BASI</name>